<dbReference type="SUPFAM" id="SSF47794">
    <property type="entry name" value="Rad51 N-terminal domain-like"/>
    <property type="match status" value="1"/>
</dbReference>
<accession>A0A4S3MCK2</accession>
<dbReference type="OrthoDB" id="7709616at2"/>
<proteinExistence type="predicted"/>
<dbReference type="InterPro" id="IPR010995">
    <property type="entry name" value="DNA_repair_Rad51/TF_NusA_a-hlx"/>
</dbReference>
<sequence length="198" mass="21275">MRADCPQRDRNRDPGGRRLDRAIAPHGLECLANVYTLYVRIFGCRGLPQVMERQMSTTDVKGIGPAIAAQLADLGVHTAADLAAADPAVLTKVSGIGPARAVMLIREAQDLVSVLPGEPVAEVVAQPEPEPVPEAVEEVAEVAEDAPKAKKSKKSKKKGKSKKKSKKDGKPKKDKKKKKGGKAKSKKKAKKSKKSKKK</sequence>
<dbReference type="Pfam" id="PF14520">
    <property type="entry name" value="HHH_5"/>
    <property type="match status" value="1"/>
</dbReference>
<evidence type="ECO:0000256" key="1">
    <source>
        <dbReference type="SAM" id="MobiDB-lite"/>
    </source>
</evidence>
<dbReference type="Gene3D" id="1.10.150.20">
    <property type="entry name" value="5' to 3' exonuclease, C-terminal subdomain"/>
    <property type="match status" value="1"/>
</dbReference>
<dbReference type="AlphaFoldDB" id="A0A4S3MCK2"/>
<feature type="compositionally biased region" description="Basic residues" evidence="1">
    <location>
        <begin position="149"/>
        <end position="198"/>
    </location>
</feature>
<keyword evidence="3" id="KW-1185">Reference proteome</keyword>
<feature type="region of interest" description="Disordered" evidence="1">
    <location>
        <begin position="125"/>
        <end position="198"/>
    </location>
</feature>
<reference evidence="2 3" key="1">
    <citation type="submission" date="2019-04" db="EMBL/GenBank/DDBJ databases">
        <title>Draft genome sequence of Youngimonas vesicularis.</title>
        <authorList>
            <person name="Hameed A."/>
        </authorList>
    </citation>
    <scope>NUCLEOTIDE SEQUENCE [LARGE SCALE GENOMIC DNA]</scope>
    <source>
        <strain evidence="2 3">CC-AMW-E</strain>
    </source>
</reference>
<evidence type="ECO:0000313" key="3">
    <source>
        <dbReference type="Proteomes" id="UP000306113"/>
    </source>
</evidence>
<dbReference type="GO" id="GO:0000166">
    <property type="term" value="F:nucleotide binding"/>
    <property type="evidence" value="ECO:0007669"/>
    <property type="project" value="InterPro"/>
</dbReference>
<organism evidence="2 3">
    <name type="scientific">Thalassobius vesicularis</name>
    <dbReference type="NCBI Taxonomy" id="1294297"/>
    <lineage>
        <taxon>Bacteria</taxon>
        <taxon>Pseudomonadati</taxon>
        <taxon>Pseudomonadota</taxon>
        <taxon>Alphaproteobacteria</taxon>
        <taxon>Rhodobacterales</taxon>
        <taxon>Roseobacteraceae</taxon>
        <taxon>Thalassovita</taxon>
    </lineage>
</organism>
<dbReference type="EMBL" id="SSMD01000002">
    <property type="protein sequence ID" value="THD75592.1"/>
    <property type="molecule type" value="Genomic_DNA"/>
</dbReference>
<protein>
    <submittedName>
        <fullName evidence="2">Helix-hairpin-helix domain-containing protein</fullName>
    </submittedName>
</protein>
<name>A0A4S3MCK2_9RHOB</name>
<comment type="caution">
    <text evidence="2">The sequence shown here is derived from an EMBL/GenBank/DDBJ whole genome shotgun (WGS) entry which is preliminary data.</text>
</comment>
<feature type="compositionally biased region" description="Acidic residues" evidence="1">
    <location>
        <begin position="135"/>
        <end position="144"/>
    </location>
</feature>
<evidence type="ECO:0000313" key="2">
    <source>
        <dbReference type="EMBL" id="THD75592.1"/>
    </source>
</evidence>
<gene>
    <name evidence="2" type="ORF">E7681_03815</name>
</gene>
<dbReference type="Proteomes" id="UP000306113">
    <property type="component" value="Unassembled WGS sequence"/>
</dbReference>